<dbReference type="EMBL" id="JAGMWT010000009">
    <property type="protein sequence ID" value="KAH7122343.1"/>
    <property type="molecule type" value="Genomic_DNA"/>
</dbReference>
<proteinExistence type="predicted"/>
<keyword evidence="4" id="KW-1185">Reference proteome</keyword>
<feature type="domain" description="Heterokaryon incompatibility" evidence="1">
    <location>
        <begin position="25"/>
        <end position="109"/>
    </location>
</feature>
<comment type="caution">
    <text evidence="3">The sequence shown here is derived from an EMBL/GenBank/DDBJ whole genome shotgun (WGS) entry which is preliminary data.</text>
</comment>
<dbReference type="InterPro" id="IPR010730">
    <property type="entry name" value="HET"/>
</dbReference>
<evidence type="ECO:0000313" key="4">
    <source>
        <dbReference type="Proteomes" id="UP000700596"/>
    </source>
</evidence>
<protein>
    <recommendedName>
        <fullName evidence="5">Heterokaryon incompatibility domain-containing protein</fullName>
    </recommendedName>
</protein>
<dbReference type="SUPFAM" id="SSF89372">
    <property type="entry name" value="Fucose-specific lectin"/>
    <property type="match status" value="1"/>
</dbReference>
<evidence type="ECO:0000313" key="3">
    <source>
        <dbReference type="EMBL" id="KAH7122343.1"/>
    </source>
</evidence>
<dbReference type="InterPro" id="IPR058502">
    <property type="entry name" value="PLL-like_beta-prop"/>
</dbReference>
<reference evidence="3" key="1">
    <citation type="journal article" date="2021" name="Nat. Commun.">
        <title>Genetic determinants of endophytism in the Arabidopsis root mycobiome.</title>
        <authorList>
            <person name="Mesny F."/>
            <person name="Miyauchi S."/>
            <person name="Thiergart T."/>
            <person name="Pickel B."/>
            <person name="Atanasova L."/>
            <person name="Karlsson M."/>
            <person name="Huettel B."/>
            <person name="Barry K.W."/>
            <person name="Haridas S."/>
            <person name="Chen C."/>
            <person name="Bauer D."/>
            <person name="Andreopoulos W."/>
            <person name="Pangilinan J."/>
            <person name="LaButti K."/>
            <person name="Riley R."/>
            <person name="Lipzen A."/>
            <person name="Clum A."/>
            <person name="Drula E."/>
            <person name="Henrissat B."/>
            <person name="Kohler A."/>
            <person name="Grigoriev I.V."/>
            <person name="Martin F.M."/>
            <person name="Hacquard S."/>
        </authorList>
    </citation>
    <scope>NUCLEOTIDE SEQUENCE</scope>
    <source>
        <strain evidence="3">MPI-CAGE-CH-0243</strain>
    </source>
</reference>
<evidence type="ECO:0008006" key="5">
    <source>
        <dbReference type="Google" id="ProtNLM"/>
    </source>
</evidence>
<name>A0A9P9IHK9_9PLEO</name>
<evidence type="ECO:0000259" key="1">
    <source>
        <dbReference type="Pfam" id="PF06985"/>
    </source>
</evidence>
<dbReference type="Pfam" id="PF26607">
    <property type="entry name" value="DUF8189"/>
    <property type="match status" value="1"/>
</dbReference>
<evidence type="ECO:0000259" key="2">
    <source>
        <dbReference type="Pfam" id="PF26607"/>
    </source>
</evidence>
<dbReference type="OrthoDB" id="674604at2759"/>
<accession>A0A9P9IHK9</accession>
<dbReference type="PANTHER" id="PTHR10622">
    <property type="entry name" value="HET DOMAIN-CONTAINING PROTEIN"/>
    <property type="match status" value="1"/>
</dbReference>
<dbReference type="AlphaFoldDB" id="A0A9P9IHK9"/>
<dbReference type="Gene3D" id="2.120.10.70">
    <property type="entry name" value="Fucose-specific lectin"/>
    <property type="match status" value="2"/>
</dbReference>
<feature type="domain" description="PLL-like beta propeller" evidence="2">
    <location>
        <begin position="280"/>
        <end position="467"/>
    </location>
</feature>
<gene>
    <name evidence="3" type="ORF">B0J11DRAFT_463994</name>
</gene>
<organism evidence="3 4">
    <name type="scientific">Dendryphion nanum</name>
    <dbReference type="NCBI Taxonomy" id="256645"/>
    <lineage>
        <taxon>Eukaryota</taxon>
        <taxon>Fungi</taxon>
        <taxon>Dikarya</taxon>
        <taxon>Ascomycota</taxon>
        <taxon>Pezizomycotina</taxon>
        <taxon>Dothideomycetes</taxon>
        <taxon>Pleosporomycetidae</taxon>
        <taxon>Pleosporales</taxon>
        <taxon>Torulaceae</taxon>
        <taxon>Dendryphion</taxon>
    </lineage>
</organism>
<dbReference type="Proteomes" id="UP000700596">
    <property type="component" value="Unassembled WGS sequence"/>
</dbReference>
<dbReference type="CDD" id="cd22954">
    <property type="entry name" value="PLL_lectin"/>
    <property type="match status" value="1"/>
</dbReference>
<dbReference type="PANTHER" id="PTHR10622:SF11">
    <property type="entry name" value="HET-DOMAIN-CONTAINING PROTEIN"/>
    <property type="match status" value="1"/>
</dbReference>
<dbReference type="Pfam" id="PF06985">
    <property type="entry name" value="HET"/>
    <property type="match status" value="1"/>
</dbReference>
<sequence length="480" mass="53130">MRLLRLEDDGEFSLTEYLGNNIPRYAILSHTWGADDEEFTFKDLVKGTGKSKVGYSKIQFCAKQAAKDGLQFFWVDTCCIDKSSSTELSEAINSMFHWYHESAKCYVYLPDVLISNDGSFQKSRWFTRGWTLQELLAPTSVEFFSAEGERLGDKSSLVQEIHDTTGISIQALQGGPLPQFSVDERMSWAEGRKTKREEDAAYSLLGIFDVHMSLLYGEGQKKAFIRLRKKIKPSLRNELPVLPPAPLPTVPFGRDTDLMERSNIPGILNAYMDRSWHPQTSWEALGGVFTSPPAVVSWGAGRIDIFGLGTNNQMLHKAWDGSWHPSQTSWEALGGIFTSPPAVVSCGAGRIDIFALGTDNQMFHKAWDGSYWLPSQTEWEALGGIFTSPPAVVSCGAGRIDIFALGTDNQMFHKAWDGSSWLPSQAGWEALGGIFTSPPAVVSCGAGRIDIFGLGTDNQMLHKTWDSFSDWMGGARGGLY</sequence>